<evidence type="ECO:0000313" key="3">
    <source>
        <dbReference type="Proteomes" id="UP000823660"/>
    </source>
</evidence>
<reference evidence="2" key="2">
    <citation type="journal article" date="2021" name="PeerJ">
        <title>Extensive microbial diversity within the chicken gut microbiome revealed by metagenomics and culture.</title>
        <authorList>
            <person name="Gilroy R."/>
            <person name="Ravi A."/>
            <person name="Getino M."/>
            <person name="Pursley I."/>
            <person name="Horton D.L."/>
            <person name="Alikhan N.F."/>
            <person name="Baker D."/>
            <person name="Gharbi K."/>
            <person name="Hall N."/>
            <person name="Watson M."/>
            <person name="Adriaenssens E.M."/>
            <person name="Foster-Nyarko E."/>
            <person name="Jarju S."/>
            <person name="Secka A."/>
            <person name="Antonio M."/>
            <person name="Oren A."/>
            <person name="Chaudhuri R.R."/>
            <person name="La Ragione R."/>
            <person name="Hildebrand F."/>
            <person name="Pallen M.J."/>
        </authorList>
    </citation>
    <scope>NUCLEOTIDE SEQUENCE</scope>
    <source>
        <strain evidence="2">B1-15692</strain>
    </source>
</reference>
<evidence type="ECO:0000256" key="1">
    <source>
        <dbReference type="SAM" id="SignalP"/>
    </source>
</evidence>
<feature type="chain" id="PRO_5039072525" evidence="1">
    <location>
        <begin position="23"/>
        <end position="377"/>
    </location>
</feature>
<reference evidence="2" key="1">
    <citation type="submission" date="2020-10" db="EMBL/GenBank/DDBJ databases">
        <authorList>
            <person name="Gilroy R."/>
        </authorList>
    </citation>
    <scope>NUCLEOTIDE SEQUENCE</scope>
    <source>
        <strain evidence="2">B1-15692</strain>
    </source>
</reference>
<dbReference type="Proteomes" id="UP000823660">
    <property type="component" value="Unassembled WGS sequence"/>
</dbReference>
<feature type="signal peptide" evidence="1">
    <location>
        <begin position="1"/>
        <end position="22"/>
    </location>
</feature>
<proteinExistence type="predicted"/>
<dbReference type="AlphaFoldDB" id="A0A9D9I6V8"/>
<evidence type="ECO:0000313" key="2">
    <source>
        <dbReference type="EMBL" id="MBO8466785.1"/>
    </source>
</evidence>
<gene>
    <name evidence="2" type="ORF">IAB99_03360</name>
</gene>
<organism evidence="2 3">
    <name type="scientific">Candidatus Cryptobacteroides faecipullorum</name>
    <dbReference type="NCBI Taxonomy" id="2840764"/>
    <lineage>
        <taxon>Bacteria</taxon>
        <taxon>Pseudomonadati</taxon>
        <taxon>Bacteroidota</taxon>
        <taxon>Bacteroidia</taxon>
        <taxon>Bacteroidales</taxon>
        <taxon>Candidatus Cryptobacteroides</taxon>
    </lineage>
</organism>
<keyword evidence="1" id="KW-0732">Signal</keyword>
<sequence>MKHMIVAAAAFAVLSFSSGAQAVPDTCFSSFLFPDSGSVVEGDGMYSVFLGDGRSIFLMGDSYIGTVSEGKRISGDHMYRNTYIVYDHERQRPVPLAGACGPETSAAVPEGVTDESSRWFWPGHGFTVGDRLYVFQQLMYSGSGPQGWNFHYDRTYILQYALPDISLDPVRQAPVPYDRLCTGEPSSENPHVHFGAAALNDIDSSGYLYIYAQVDIVNGFDPVTDVYIARTVEEKLFSEWEYFDGEGWSVRSEDAAAMQGLSEVAVSSQFNVFRLDGKYVLLTQDKSWNSGKIYTFISDTPCGPWSGKTLVYRIPDLADSDWYTYNAMAHPQFENDGRILVSYNVNSNDFSDQKSDVESYRPRFIWVDKKLILGLSR</sequence>
<name>A0A9D9I6V8_9BACT</name>
<protein>
    <submittedName>
        <fullName evidence="2">DUF5005 domain-containing protein</fullName>
    </submittedName>
</protein>
<dbReference type="EMBL" id="JADIMH010000015">
    <property type="protein sequence ID" value="MBO8466785.1"/>
    <property type="molecule type" value="Genomic_DNA"/>
</dbReference>
<comment type="caution">
    <text evidence="2">The sequence shown here is derived from an EMBL/GenBank/DDBJ whole genome shotgun (WGS) entry which is preliminary data.</text>
</comment>
<accession>A0A9D9I6V8</accession>